<proteinExistence type="predicted"/>
<reference evidence="2" key="1">
    <citation type="journal article" date="2021" name="Proc. Natl. Acad. Sci. U.S.A.">
        <title>A Catalog of Tens of Thousands of Viruses from Human Metagenomes Reveals Hidden Associations with Chronic Diseases.</title>
        <authorList>
            <person name="Tisza M.J."/>
            <person name="Buck C.B."/>
        </authorList>
    </citation>
    <scope>NUCLEOTIDE SEQUENCE</scope>
    <source>
        <strain evidence="2">CtgN495</strain>
    </source>
</reference>
<evidence type="ECO:0000259" key="1">
    <source>
        <dbReference type="Pfam" id="PF13619"/>
    </source>
</evidence>
<dbReference type="Pfam" id="PF13619">
    <property type="entry name" value="KTSC"/>
    <property type="match status" value="1"/>
</dbReference>
<sequence length="132" mass="15718">MRWNNLKILIRYPEILCCQIFDSNHRKETIRCAISTRDITRGMTRCRSSNMWGYTLNVRNKGDREGDLFIQFKGRNGGPDDIYIYYDVPIRLYRKLVTVPSKGHFFWQYIRNNYKYSKLTGNKRGVLPNAIN</sequence>
<feature type="domain" description="KTSC" evidence="1">
    <location>
        <begin position="66"/>
        <end position="114"/>
    </location>
</feature>
<protein>
    <submittedName>
        <fullName evidence="2">KTSC domain</fullName>
    </submittedName>
</protein>
<evidence type="ECO:0000313" key="2">
    <source>
        <dbReference type="EMBL" id="DAF92079.1"/>
    </source>
</evidence>
<accession>A0A8S5UC51</accession>
<organism evidence="2">
    <name type="scientific">Siphoviridae sp. ctgN495</name>
    <dbReference type="NCBI Taxonomy" id="2825608"/>
    <lineage>
        <taxon>Viruses</taxon>
        <taxon>Duplodnaviria</taxon>
        <taxon>Heunggongvirae</taxon>
        <taxon>Uroviricota</taxon>
        <taxon>Caudoviricetes</taxon>
    </lineage>
</organism>
<dbReference type="InterPro" id="IPR025309">
    <property type="entry name" value="KTSC_dom"/>
</dbReference>
<dbReference type="EMBL" id="BK016063">
    <property type="protein sequence ID" value="DAF92079.1"/>
    <property type="molecule type" value="Genomic_DNA"/>
</dbReference>
<name>A0A8S5UC51_9CAUD</name>